<reference evidence="2 3" key="1">
    <citation type="journal article" date="2008" name="Nature">
        <title>The genome of Laccaria bicolor provides insights into mycorrhizal symbiosis.</title>
        <authorList>
            <person name="Martin F."/>
            <person name="Aerts A."/>
            <person name="Ahren D."/>
            <person name="Brun A."/>
            <person name="Danchin E.G.J."/>
            <person name="Duchaussoy F."/>
            <person name="Gibon J."/>
            <person name="Kohler A."/>
            <person name="Lindquist E."/>
            <person name="Pereda V."/>
            <person name="Salamov A."/>
            <person name="Shapiro H.J."/>
            <person name="Wuyts J."/>
            <person name="Blaudez D."/>
            <person name="Buee M."/>
            <person name="Brokstein P."/>
            <person name="Canbaeck B."/>
            <person name="Cohen D."/>
            <person name="Courty P.E."/>
            <person name="Coutinho P.M."/>
            <person name="Delaruelle C."/>
            <person name="Detter J.C."/>
            <person name="Deveau A."/>
            <person name="DiFazio S."/>
            <person name="Duplessis S."/>
            <person name="Fraissinet-Tachet L."/>
            <person name="Lucic E."/>
            <person name="Frey-Klett P."/>
            <person name="Fourrey C."/>
            <person name="Feussner I."/>
            <person name="Gay G."/>
            <person name="Grimwood J."/>
            <person name="Hoegger P.J."/>
            <person name="Jain P."/>
            <person name="Kilaru S."/>
            <person name="Labbe J."/>
            <person name="Lin Y.C."/>
            <person name="Legue V."/>
            <person name="Le Tacon F."/>
            <person name="Marmeisse R."/>
            <person name="Melayah D."/>
            <person name="Montanini B."/>
            <person name="Muratet M."/>
            <person name="Nehls U."/>
            <person name="Niculita-Hirzel H."/>
            <person name="Oudot-Le Secq M.P."/>
            <person name="Peter M."/>
            <person name="Quesneville H."/>
            <person name="Rajashekar B."/>
            <person name="Reich M."/>
            <person name="Rouhier N."/>
            <person name="Schmutz J."/>
            <person name="Yin T."/>
            <person name="Chalot M."/>
            <person name="Henrissat B."/>
            <person name="Kuees U."/>
            <person name="Lucas S."/>
            <person name="Van de Peer Y."/>
            <person name="Podila G.K."/>
            <person name="Polle A."/>
            <person name="Pukkila P.J."/>
            <person name="Richardson P.M."/>
            <person name="Rouze P."/>
            <person name="Sanders I.R."/>
            <person name="Stajich J.E."/>
            <person name="Tunlid A."/>
            <person name="Tuskan G."/>
            <person name="Grigoriev I.V."/>
        </authorList>
    </citation>
    <scope>NUCLEOTIDE SEQUENCE [LARGE SCALE GENOMIC DNA]</scope>
    <source>
        <strain evidence="3">S238N-H82 / ATCC MYA-4686</strain>
    </source>
</reference>
<dbReference type="RefSeq" id="XP_001885361.1">
    <property type="nucleotide sequence ID" value="XM_001885326.1"/>
</dbReference>
<sequence length="113" mass="12817">MLLFLNKPQSHNALSRLQSKPSSCLLKFRLLASSKTSNRELSMPTSTLAAWVPREGRLKNIQKRLSQIYDCQCLITFTMMFQTLWVVCIFASSAVNLSSLPTFKASFRQRSLG</sequence>
<keyword evidence="1" id="KW-0812">Transmembrane</keyword>
<dbReference type="Proteomes" id="UP000001194">
    <property type="component" value="Unassembled WGS sequence"/>
</dbReference>
<evidence type="ECO:0000313" key="3">
    <source>
        <dbReference type="Proteomes" id="UP000001194"/>
    </source>
</evidence>
<name>B0DMS6_LACBS</name>
<keyword evidence="3" id="KW-1185">Reference proteome</keyword>
<gene>
    <name evidence="2" type="ORF">LACBIDRAFT_306389</name>
</gene>
<organism evidence="3">
    <name type="scientific">Laccaria bicolor (strain S238N-H82 / ATCC MYA-4686)</name>
    <name type="common">Bicoloured deceiver</name>
    <name type="synonym">Laccaria laccata var. bicolor</name>
    <dbReference type="NCBI Taxonomy" id="486041"/>
    <lineage>
        <taxon>Eukaryota</taxon>
        <taxon>Fungi</taxon>
        <taxon>Dikarya</taxon>
        <taxon>Basidiomycota</taxon>
        <taxon>Agaricomycotina</taxon>
        <taxon>Agaricomycetes</taxon>
        <taxon>Agaricomycetidae</taxon>
        <taxon>Agaricales</taxon>
        <taxon>Agaricineae</taxon>
        <taxon>Hydnangiaceae</taxon>
        <taxon>Laccaria</taxon>
    </lineage>
</organism>
<dbReference type="GeneID" id="6081013"/>
<keyword evidence="1" id="KW-1133">Transmembrane helix</keyword>
<dbReference type="EMBL" id="DS547120">
    <property type="protein sequence ID" value="EDR04106.1"/>
    <property type="molecule type" value="Genomic_DNA"/>
</dbReference>
<protein>
    <submittedName>
        <fullName evidence="2">Predicted protein</fullName>
    </submittedName>
</protein>
<feature type="transmembrane region" description="Helical" evidence="1">
    <location>
        <begin position="73"/>
        <end position="95"/>
    </location>
</feature>
<evidence type="ECO:0000256" key="1">
    <source>
        <dbReference type="SAM" id="Phobius"/>
    </source>
</evidence>
<dbReference type="HOGENOM" id="CLU_2133948_0_0_1"/>
<keyword evidence="1" id="KW-0472">Membrane</keyword>
<proteinExistence type="predicted"/>
<dbReference type="KEGG" id="lbc:LACBIDRAFT_306389"/>
<dbReference type="InParanoid" id="B0DMS6"/>
<dbReference type="AlphaFoldDB" id="B0DMS6"/>
<evidence type="ECO:0000313" key="2">
    <source>
        <dbReference type="EMBL" id="EDR04106.1"/>
    </source>
</evidence>
<accession>B0DMS6</accession>